<feature type="non-terminal residue" evidence="4">
    <location>
        <position position="1"/>
    </location>
</feature>
<dbReference type="GO" id="GO:0019901">
    <property type="term" value="F:protein kinase binding"/>
    <property type="evidence" value="ECO:0007669"/>
    <property type="project" value="TreeGrafter"/>
</dbReference>
<dbReference type="GO" id="GO:0005737">
    <property type="term" value="C:cytoplasm"/>
    <property type="evidence" value="ECO:0007669"/>
    <property type="project" value="TreeGrafter"/>
</dbReference>
<reference evidence="4" key="1">
    <citation type="thesis" date="2020" institute="ProQuest LLC" country="789 East Eisenhower Parkway, Ann Arbor, MI, USA">
        <title>Comparative Genomics and Chromosome Evolution.</title>
        <authorList>
            <person name="Mudd A.B."/>
        </authorList>
    </citation>
    <scope>NUCLEOTIDE SEQUENCE</scope>
    <source>
        <strain evidence="4">Female2</strain>
        <tissue evidence="4">Blood</tissue>
    </source>
</reference>
<dbReference type="SUPFAM" id="SSF48403">
    <property type="entry name" value="Ankyrin repeat"/>
    <property type="match status" value="1"/>
</dbReference>
<gene>
    <name evidence="4" type="ORF">GDO86_001356</name>
</gene>
<dbReference type="InterPro" id="IPR002110">
    <property type="entry name" value="Ankyrin_rpt"/>
</dbReference>
<dbReference type="PROSITE" id="PS50297">
    <property type="entry name" value="ANK_REP_REGION"/>
    <property type="match status" value="1"/>
</dbReference>
<evidence type="ECO:0000256" key="1">
    <source>
        <dbReference type="ARBA" id="ARBA00022737"/>
    </source>
</evidence>
<feature type="non-terminal residue" evidence="4">
    <location>
        <position position="109"/>
    </location>
</feature>
<feature type="repeat" description="ANK" evidence="3">
    <location>
        <begin position="1"/>
        <end position="33"/>
    </location>
</feature>
<organism evidence="4 5">
    <name type="scientific">Hymenochirus boettgeri</name>
    <name type="common">Congo dwarf clawed frog</name>
    <dbReference type="NCBI Taxonomy" id="247094"/>
    <lineage>
        <taxon>Eukaryota</taxon>
        <taxon>Metazoa</taxon>
        <taxon>Chordata</taxon>
        <taxon>Craniata</taxon>
        <taxon>Vertebrata</taxon>
        <taxon>Euteleostomi</taxon>
        <taxon>Amphibia</taxon>
        <taxon>Batrachia</taxon>
        <taxon>Anura</taxon>
        <taxon>Pipoidea</taxon>
        <taxon>Pipidae</taxon>
        <taxon>Pipinae</taxon>
        <taxon>Hymenochirus</taxon>
    </lineage>
</organism>
<dbReference type="InterPro" id="IPR050776">
    <property type="entry name" value="Ank_Repeat/CDKN_Inhibitor"/>
</dbReference>
<evidence type="ECO:0000256" key="2">
    <source>
        <dbReference type="ARBA" id="ARBA00023043"/>
    </source>
</evidence>
<keyword evidence="2 3" id="KW-0040">ANK repeat</keyword>
<dbReference type="InterPro" id="IPR036770">
    <property type="entry name" value="Ankyrin_rpt-contain_sf"/>
</dbReference>
<dbReference type="AlphaFoldDB" id="A0A8T2KI74"/>
<protein>
    <submittedName>
        <fullName evidence="4">Uncharacterized protein</fullName>
    </submittedName>
</protein>
<dbReference type="GO" id="GO:0008285">
    <property type="term" value="P:negative regulation of cell population proliferation"/>
    <property type="evidence" value="ECO:0007669"/>
    <property type="project" value="TreeGrafter"/>
</dbReference>
<dbReference type="EMBL" id="JAACNH010000001">
    <property type="protein sequence ID" value="KAG8455107.1"/>
    <property type="molecule type" value="Genomic_DNA"/>
</dbReference>
<dbReference type="OrthoDB" id="539213at2759"/>
<proteinExistence type="predicted"/>
<dbReference type="PANTHER" id="PTHR24201:SF8">
    <property type="entry name" value="CYCLIN-DEPENDENT KINASE 4 INHIBITOR B"/>
    <property type="match status" value="1"/>
</dbReference>
<dbReference type="Pfam" id="PF12796">
    <property type="entry name" value="Ank_2"/>
    <property type="match status" value="1"/>
</dbReference>
<keyword evidence="5" id="KW-1185">Reference proteome</keyword>
<dbReference type="GO" id="GO:0005634">
    <property type="term" value="C:nucleus"/>
    <property type="evidence" value="ECO:0007669"/>
    <property type="project" value="TreeGrafter"/>
</dbReference>
<dbReference type="GO" id="GO:2000045">
    <property type="term" value="P:regulation of G1/S transition of mitotic cell cycle"/>
    <property type="evidence" value="ECO:0007669"/>
    <property type="project" value="TreeGrafter"/>
</dbReference>
<keyword evidence="1" id="KW-0677">Repeat</keyword>
<dbReference type="Proteomes" id="UP000812440">
    <property type="component" value="Chromosome 1"/>
</dbReference>
<accession>A0A8T2KI74</accession>
<dbReference type="PANTHER" id="PTHR24201">
    <property type="entry name" value="ANK_REP_REGION DOMAIN-CONTAINING PROTEIN"/>
    <property type="match status" value="1"/>
</dbReference>
<dbReference type="GO" id="GO:0004861">
    <property type="term" value="F:cyclin-dependent protein serine/threonine kinase inhibitor activity"/>
    <property type="evidence" value="ECO:0007669"/>
    <property type="project" value="TreeGrafter"/>
</dbReference>
<sequence length="109" mass="11660">NGNDQLATAAAQGKEDLVEELLHRGVPANGLNSLGRSSIQVMKMGNPNIARTLIQWGADPRAQDPRTGTSPAHDAIREGFLDTLQVLLAGGASLYEPLDNYGLRPIDWA</sequence>
<evidence type="ECO:0000313" key="5">
    <source>
        <dbReference type="Proteomes" id="UP000812440"/>
    </source>
</evidence>
<name>A0A8T2KI74_9PIPI</name>
<evidence type="ECO:0000313" key="4">
    <source>
        <dbReference type="EMBL" id="KAG8455107.1"/>
    </source>
</evidence>
<evidence type="ECO:0000256" key="3">
    <source>
        <dbReference type="PROSITE-ProRule" id="PRU00023"/>
    </source>
</evidence>
<dbReference type="SMART" id="SM00248">
    <property type="entry name" value="ANK"/>
    <property type="match status" value="2"/>
</dbReference>
<dbReference type="PROSITE" id="PS50088">
    <property type="entry name" value="ANK_REPEAT"/>
    <property type="match status" value="2"/>
</dbReference>
<dbReference type="Gene3D" id="1.25.40.20">
    <property type="entry name" value="Ankyrin repeat-containing domain"/>
    <property type="match status" value="1"/>
</dbReference>
<feature type="repeat" description="ANK" evidence="3">
    <location>
        <begin position="67"/>
        <end position="94"/>
    </location>
</feature>
<comment type="caution">
    <text evidence="4">The sequence shown here is derived from an EMBL/GenBank/DDBJ whole genome shotgun (WGS) entry which is preliminary data.</text>
</comment>